<dbReference type="AlphaFoldDB" id="A0A9K3DAM7"/>
<evidence type="ECO:0000313" key="2">
    <source>
        <dbReference type="EMBL" id="GIQ91161.1"/>
    </source>
</evidence>
<proteinExistence type="predicted"/>
<keyword evidence="3" id="KW-1185">Reference proteome</keyword>
<dbReference type="EMBL" id="BDIP01007254">
    <property type="protein sequence ID" value="GIQ91161.1"/>
    <property type="molecule type" value="Genomic_DNA"/>
</dbReference>
<dbReference type="Proteomes" id="UP000265618">
    <property type="component" value="Unassembled WGS sequence"/>
</dbReference>
<dbReference type="InterPro" id="IPR011992">
    <property type="entry name" value="EF-hand-dom_pair"/>
</dbReference>
<dbReference type="OrthoDB" id="26525at2759"/>
<dbReference type="InterPro" id="IPR002048">
    <property type="entry name" value="EF_hand_dom"/>
</dbReference>
<dbReference type="SUPFAM" id="SSF47473">
    <property type="entry name" value="EF-hand"/>
    <property type="match status" value="1"/>
</dbReference>
<dbReference type="PROSITE" id="PS50222">
    <property type="entry name" value="EF_HAND_2"/>
    <property type="match status" value="1"/>
</dbReference>
<dbReference type="GO" id="GO:0005509">
    <property type="term" value="F:calcium ion binding"/>
    <property type="evidence" value="ECO:0007669"/>
    <property type="project" value="InterPro"/>
</dbReference>
<name>A0A9K3DAM7_9EUKA</name>
<reference evidence="2 3" key="1">
    <citation type="journal article" date="2018" name="PLoS ONE">
        <title>The draft genome of Kipferlia bialata reveals reductive genome evolution in fornicate parasites.</title>
        <authorList>
            <person name="Tanifuji G."/>
            <person name="Takabayashi S."/>
            <person name="Kume K."/>
            <person name="Takagi M."/>
            <person name="Nakayama T."/>
            <person name="Kamikawa R."/>
            <person name="Inagaki Y."/>
            <person name="Hashimoto T."/>
        </authorList>
    </citation>
    <scope>NUCLEOTIDE SEQUENCE [LARGE SCALE GENOMIC DNA]</scope>
    <source>
        <strain evidence="2">NY0173</strain>
    </source>
</reference>
<evidence type="ECO:0000259" key="1">
    <source>
        <dbReference type="PROSITE" id="PS50222"/>
    </source>
</evidence>
<accession>A0A9K3DAM7</accession>
<feature type="domain" description="EF-hand" evidence="1">
    <location>
        <begin position="88"/>
        <end position="123"/>
    </location>
</feature>
<evidence type="ECO:0000313" key="3">
    <source>
        <dbReference type="Proteomes" id="UP000265618"/>
    </source>
</evidence>
<feature type="non-terminal residue" evidence="2">
    <location>
        <position position="1"/>
    </location>
</feature>
<gene>
    <name evidence="2" type="ORF">KIPB_014288</name>
</gene>
<organism evidence="2 3">
    <name type="scientific">Kipferlia bialata</name>
    <dbReference type="NCBI Taxonomy" id="797122"/>
    <lineage>
        <taxon>Eukaryota</taxon>
        <taxon>Metamonada</taxon>
        <taxon>Carpediemonas-like organisms</taxon>
        <taxon>Kipferlia</taxon>
    </lineage>
</organism>
<dbReference type="Gene3D" id="1.10.238.10">
    <property type="entry name" value="EF-hand"/>
    <property type="match status" value="1"/>
</dbReference>
<comment type="caution">
    <text evidence="2">The sequence shown here is derived from an EMBL/GenBank/DDBJ whole genome shotgun (WGS) entry which is preliminary data.</text>
</comment>
<protein>
    <recommendedName>
        <fullName evidence="1">EF-hand domain-containing protein</fullName>
    </recommendedName>
</protein>
<sequence>NYPILDNKPALIRAYFATVHKTCDTNAWKRNKGANWWVVRRQFVPLLRNLFYFNKLWSVYSEMATQDMDRRMDVEEFIAGCGLMQLDISRELAVEAFEAIDSNHGGLVLFDEFAAWISCNQIPVD</sequence>